<dbReference type="EMBL" id="BK014973">
    <property type="protein sequence ID" value="DAD85071.1"/>
    <property type="molecule type" value="Genomic_DNA"/>
</dbReference>
<organism evidence="1">
    <name type="scientific">Myoviridae sp. ctbWL16</name>
    <dbReference type="NCBI Taxonomy" id="2826668"/>
    <lineage>
        <taxon>Viruses</taxon>
        <taxon>Duplodnaviria</taxon>
        <taxon>Heunggongvirae</taxon>
        <taxon>Uroviricota</taxon>
        <taxon>Caudoviricetes</taxon>
    </lineage>
</organism>
<evidence type="ECO:0000313" key="1">
    <source>
        <dbReference type="EMBL" id="DAD85071.1"/>
    </source>
</evidence>
<protein>
    <submittedName>
        <fullName evidence="1">Major capsid protein</fullName>
    </submittedName>
</protein>
<proteinExistence type="predicted"/>
<accession>A0A8S5MSN0</accession>
<sequence>MAGIIFSEGSGLNNSIYGKSQEPIRAMIEKNVEAFEQQSQIKNVFFMDKTKNFAEKYTQETSLGNFEDVGENGAYPKNSMQEGYAKVVEPTTWKNSFEVTQEMIEDAKFGKIKSRANIFATSFNRTREEFAANLLAGGVSAKTKIGTREYATTSADGAALFSTSHPSITKGAKNQANAFKAPFSNYVLDKVQEYMQGFTDDDGHLLNVAPDTILIPNAGELKRAVLAAVGSDMDPESSNNAMNFQAGLWNVLVWPYLPKTIGGKPYFIMMDSKFKDDYMCLPFLDRVPLTVKSDIDPNTDANVFKGRARFMAGFNNWRCISICGEGVNGTTITAPVTSQNVTVVNTEEKPVNTKEVGAGG</sequence>
<reference evidence="1" key="1">
    <citation type="journal article" date="2021" name="Proc. Natl. Acad. Sci. U.S.A.">
        <title>A Catalog of Tens of Thousands of Viruses from Human Metagenomes Reveals Hidden Associations with Chronic Diseases.</title>
        <authorList>
            <person name="Tisza M.J."/>
            <person name="Buck C.B."/>
        </authorList>
    </citation>
    <scope>NUCLEOTIDE SEQUENCE</scope>
    <source>
        <strain evidence="1">CtbWL16</strain>
    </source>
</reference>
<dbReference type="Pfam" id="PF25209">
    <property type="entry name" value="Phage_capsid_4"/>
    <property type="match status" value="1"/>
</dbReference>
<name>A0A8S5MSN0_9CAUD</name>